<evidence type="ECO:0000256" key="1">
    <source>
        <dbReference type="SAM" id="MobiDB-lite"/>
    </source>
</evidence>
<dbReference type="EMBL" id="AAIUNF010000047">
    <property type="protein sequence ID" value="ECI2347449.1"/>
    <property type="molecule type" value="Genomic_DNA"/>
</dbReference>
<dbReference type="Pfam" id="PF04899">
    <property type="entry name" value="MbeD_MobD"/>
    <property type="match status" value="1"/>
</dbReference>
<accession>A0A5Y3KLZ8</accession>
<dbReference type="NCBIfam" id="NF033829">
    <property type="entry name" value="plas_excl_MbeD"/>
    <property type="match status" value="1"/>
</dbReference>
<feature type="compositionally biased region" description="Polar residues" evidence="1">
    <location>
        <begin position="74"/>
        <end position="84"/>
    </location>
</feature>
<dbReference type="InterPro" id="IPR006983">
    <property type="entry name" value="MbeD_MobD"/>
</dbReference>
<comment type="caution">
    <text evidence="2">The sequence shown here is derived from an EMBL/GenBank/DDBJ whole genome shotgun (WGS) entry which is preliminary data.</text>
</comment>
<name>A0A5Y3KLZ8_SALET</name>
<sequence>MTELETHLLNALEQLQQDYMQRLSEWESAFVELQKMFSLTQRDNAMLNERVMQLSQQVQHLSEQTERLSEQTERLSQLYSENWR</sequence>
<feature type="region of interest" description="Disordered" evidence="1">
    <location>
        <begin position="65"/>
        <end position="84"/>
    </location>
</feature>
<organism evidence="2">
    <name type="scientific">Salmonella enterica subsp. enterica serovar 4,[5],12:i:-</name>
    <dbReference type="NCBI Taxonomy" id="440524"/>
    <lineage>
        <taxon>Bacteria</taxon>
        <taxon>Pseudomonadati</taxon>
        <taxon>Pseudomonadota</taxon>
        <taxon>Gammaproteobacteria</taxon>
        <taxon>Enterobacterales</taxon>
        <taxon>Enterobacteriaceae</taxon>
        <taxon>Salmonella</taxon>
    </lineage>
</organism>
<dbReference type="AlphaFoldDB" id="A0A5Y3KLZ8"/>
<proteinExistence type="predicted"/>
<gene>
    <name evidence="2" type="primary">mbeD</name>
    <name evidence="2" type="ORF">BG463_25430</name>
</gene>
<evidence type="ECO:0000313" key="2">
    <source>
        <dbReference type="EMBL" id="ECI2347449.1"/>
    </source>
</evidence>
<reference evidence="2" key="1">
    <citation type="submission" date="2019-07" db="EMBL/GenBank/DDBJ databases">
        <authorList>
            <consortium name="GenomeTrakr network: Whole genome sequencing for foodborne pathogen traceback"/>
        </authorList>
    </citation>
    <scope>NUCLEOTIDE SEQUENCE</scope>
    <source>
        <strain evidence="2">FDA00010558</strain>
    </source>
</reference>
<protein>
    <submittedName>
        <fullName evidence="2">MbeD family mobilization/exclusion protein</fullName>
    </submittedName>
</protein>